<protein>
    <submittedName>
        <fullName evidence="1">Phage major tail protein, TP901-1 family</fullName>
    </submittedName>
</protein>
<dbReference type="RefSeq" id="WP_109534848.1">
    <property type="nucleotide sequence ID" value="NZ_QEYD01000013.1"/>
</dbReference>
<reference evidence="1 2" key="1">
    <citation type="submission" date="2018-05" db="EMBL/GenBank/DDBJ databases">
        <title>Pararhodobacter marina sp. nov., isolated from deep-sea water of the Indian Ocean.</title>
        <authorList>
            <person name="Lai Q.Sr."/>
            <person name="Liu X."/>
            <person name="Shao Z."/>
        </authorList>
    </citation>
    <scope>NUCLEOTIDE SEQUENCE [LARGE SCALE GENOMIC DNA]</scope>
    <source>
        <strain evidence="1 2">CIC4N-9</strain>
    </source>
</reference>
<dbReference type="NCBIfam" id="TIGR02126">
    <property type="entry name" value="phgtail_TP901_1"/>
    <property type="match status" value="1"/>
</dbReference>
<evidence type="ECO:0000313" key="1">
    <source>
        <dbReference type="EMBL" id="PWE27001.1"/>
    </source>
</evidence>
<dbReference type="PRINTS" id="PR01996">
    <property type="entry name" value="MTP1FAMILY"/>
</dbReference>
<proteinExistence type="predicted"/>
<accession>A0A2U2C592</accession>
<dbReference type="InterPro" id="IPR022344">
    <property type="entry name" value="GTA_major-tail"/>
</dbReference>
<dbReference type="EMBL" id="QEYD01000013">
    <property type="protein sequence ID" value="PWE27001.1"/>
    <property type="molecule type" value="Genomic_DNA"/>
</dbReference>
<name>A0A2U2C592_9RHOB</name>
<dbReference type="Proteomes" id="UP000244940">
    <property type="component" value="Unassembled WGS sequence"/>
</dbReference>
<sequence>MAKQKGRLMLVLIDLGTEGADFAKLCGLRSKSLTINNSEIDVTTANCENPGDPLWTEVMAGVKRVAVSGNGYFKTEATEARLNTVAMSADPICNFQIIVPGFGTFAGAFMVQSAEYGGEQEDGVTYSLSLASSGPVTFTALPAS</sequence>
<dbReference type="GeneID" id="94366895"/>
<keyword evidence="2" id="KW-1185">Reference proteome</keyword>
<dbReference type="OrthoDB" id="8397025at2"/>
<dbReference type="Pfam" id="PF06199">
    <property type="entry name" value="Phage_tail_2"/>
    <property type="match status" value="1"/>
</dbReference>
<dbReference type="AlphaFoldDB" id="A0A2U2C592"/>
<comment type="caution">
    <text evidence="1">The sequence shown here is derived from an EMBL/GenBank/DDBJ whole genome shotgun (WGS) entry which is preliminary data.</text>
</comment>
<organism evidence="1 2">
    <name type="scientific">Pararhodobacter marinus</name>
    <dbReference type="NCBI Taxonomy" id="2184063"/>
    <lineage>
        <taxon>Bacteria</taxon>
        <taxon>Pseudomonadati</taxon>
        <taxon>Pseudomonadota</taxon>
        <taxon>Alphaproteobacteria</taxon>
        <taxon>Rhodobacterales</taxon>
        <taxon>Paracoccaceae</taxon>
        <taxon>Pararhodobacter</taxon>
    </lineage>
</organism>
<evidence type="ECO:0000313" key="2">
    <source>
        <dbReference type="Proteomes" id="UP000244940"/>
    </source>
</evidence>
<dbReference type="InterPro" id="IPR011855">
    <property type="entry name" value="Phgtail_TP901_1"/>
</dbReference>
<gene>
    <name evidence="1" type="ORF">C4N9_18525</name>
</gene>